<evidence type="ECO:0000313" key="3">
    <source>
        <dbReference type="EMBL" id="MFD2056925.1"/>
    </source>
</evidence>
<name>A0ABW4WLU5_9HYPH</name>
<accession>A0ABW4WLU5</accession>
<dbReference type="Proteomes" id="UP001597349">
    <property type="component" value="Unassembled WGS sequence"/>
</dbReference>
<reference evidence="4" key="1">
    <citation type="journal article" date="2019" name="Int. J. Syst. Evol. Microbiol.">
        <title>The Global Catalogue of Microorganisms (GCM) 10K type strain sequencing project: providing services to taxonomists for standard genome sequencing and annotation.</title>
        <authorList>
            <consortium name="The Broad Institute Genomics Platform"/>
            <consortium name="The Broad Institute Genome Sequencing Center for Infectious Disease"/>
            <person name="Wu L."/>
            <person name="Ma J."/>
        </authorList>
    </citation>
    <scope>NUCLEOTIDE SEQUENCE [LARGE SCALE GENOMIC DNA]</scope>
    <source>
        <strain evidence="4">CGMCC 1.16226</strain>
    </source>
</reference>
<keyword evidence="1" id="KW-0812">Transmembrane</keyword>
<gene>
    <name evidence="3" type="ORF">ACFSQT_28745</name>
</gene>
<proteinExistence type="predicted"/>
<protein>
    <submittedName>
        <fullName evidence="3">Fatty acid desaturase</fullName>
        <ecNumber evidence="3">1.14.19.-</ecNumber>
    </submittedName>
</protein>
<evidence type="ECO:0000313" key="4">
    <source>
        <dbReference type="Proteomes" id="UP001597349"/>
    </source>
</evidence>
<dbReference type="PANTHER" id="PTHR19353:SF19">
    <property type="entry name" value="DELTA(5) FATTY ACID DESATURASE C-RELATED"/>
    <property type="match status" value="1"/>
</dbReference>
<feature type="domain" description="Fatty acid desaturase" evidence="2">
    <location>
        <begin position="56"/>
        <end position="293"/>
    </location>
</feature>
<feature type="transmembrane region" description="Helical" evidence="1">
    <location>
        <begin position="40"/>
        <end position="68"/>
    </location>
</feature>
<dbReference type="InterPro" id="IPR012171">
    <property type="entry name" value="Fatty_acid_desaturase"/>
</dbReference>
<dbReference type="EMBL" id="JBHUGY010000048">
    <property type="protein sequence ID" value="MFD2056925.1"/>
    <property type="molecule type" value="Genomic_DNA"/>
</dbReference>
<keyword evidence="3" id="KW-0560">Oxidoreductase</keyword>
<keyword evidence="1" id="KW-0472">Membrane</keyword>
<dbReference type="RefSeq" id="WP_379024493.1">
    <property type="nucleotide sequence ID" value="NZ_JBHUGY010000048.1"/>
</dbReference>
<organism evidence="3 4">
    <name type="scientific">Mesorhizobium calcicola</name>
    <dbReference type="NCBI Taxonomy" id="1300310"/>
    <lineage>
        <taxon>Bacteria</taxon>
        <taxon>Pseudomonadati</taxon>
        <taxon>Pseudomonadota</taxon>
        <taxon>Alphaproteobacteria</taxon>
        <taxon>Hyphomicrobiales</taxon>
        <taxon>Phyllobacteriaceae</taxon>
        <taxon>Mesorhizobium</taxon>
    </lineage>
</organism>
<evidence type="ECO:0000256" key="1">
    <source>
        <dbReference type="SAM" id="Phobius"/>
    </source>
</evidence>
<evidence type="ECO:0000259" key="2">
    <source>
        <dbReference type="Pfam" id="PF00487"/>
    </source>
</evidence>
<dbReference type="InterPro" id="IPR005804">
    <property type="entry name" value="FA_desaturase_dom"/>
</dbReference>
<sequence>MNVAHPKAHLYSSNLKEIRVPEELLQRSTFWIATYAAKPFVLIMLAMTAGLTIGPLWVAIPVAALLLLAAQRHFQTLIHDAAHYFYSRNPARNDTLANWLAAGWIGMDVARYRKIHMKHHAHNGSKDDPEHVSFATVSTDGGLAWMIARYVLGLESVRLFLKYFAKSEAPTNKSEAPTKKQSGSSSKLWSMKHIFVCQLVLAAVMAVSGLWWEYAAWLYLAVTWNPLLSRLRFMAEHPGEDDMTVTTLATVLENTYFAPQSFNYHLEHHGWPMVPPYRLSKMHRFLREEVRFYDDRGELLSPSYIGKLLELSHDRNEPKGVQV</sequence>
<dbReference type="EC" id="1.14.19.-" evidence="3"/>
<comment type="caution">
    <text evidence="3">The sequence shown here is derived from an EMBL/GenBank/DDBJ whole genome shotgun (WGS) entry which is preliminary data.</text>
</comment>
<keyword evidence="4" id="KW-1185">Reference proteome</keyword>
<dbReference type="Pfam" id="PF00487">
    <property type="entry name" value="FA_desaturase"/>
    <property type="match status" value="1"/>
</dbReference>
<keyword evidence="1" id="KW-1133">Transmembrane helix</keyword>
<dbReference type="PANTHER" id="PTHR19353">
    <property type="entry name" value="FATTY ACID DESATURASE 2"/>
    <property type="match status" value="1"/>
</dbReference>
<dbReference type="GO" id="GO:0016491">
    <property type="term" value="F:oxidoreductase activity"/>
    <property type="evidence" value="ECO:0007669"/>
    <property type="project" value="UniProtKB-KW"/>
</dbReference>